<dbReference type="Proteomes" id="UP000014174">
    <property type="component" value="Unassembled WGS sequence"/>
</dbReference>
<dbReference type="eggNOG" id="COG1404">
    <property type="taxonomic scope" value="Bacteria"/>
</dbReference>
<dbReference type="EMBL" id="AQPN01000137">
    <property type="protein sequence ID" value="EOR93000.1"/>
    <property type="molecule type" value="Genomic_DNA"/>
</dbReference>
<protein>
    <recommendedName>
        <fullName evidence="2">DUF4397 domain-containing protein</fullName>
    </recommendedName>
</protein>
<evidence type="ECO:0000256" key="1">
    <source>
        <dbReference type="SAM" id="SignalP"/>
    </source>
</evidence>
<accession>R9GN82</accession>
<dbReference type="AlphaFoldDB" id="R9GN82"/>
<dbReference type="STRING" id="1150600.ADIARSV_3852"/>
<feature type="domain" description="DUF4397" evidence="2">
    <location>
        <begin position="44"/>
        <end position="160"/>
    </location>
</feature>
<dbReference type="RefSeq" id="WP_016197077.1">
    <property type="nucleotide sequence ID" value="NZ_AQPN01000137.1"/>
</dbReference>
<keyword evidence="4" id="KW-1185">Reference proteome</keyword>
<comment type="caution">
    <text evidence="3">The sequence shown here is derived from an EMBL/GenBank/DDBJ whole genome shotgun (WGS) entry which is preliminary data.</text>
</comment>
<feature type="chain" id="PRO_5004481905" description="DUF4397 domain-containing protein" evidence="1">
    <location>
        <begin position="30"/>
        <end position="241"/>
    </location>
</feature>
<keyword evidence="1" id="KW-0732">Signal</keyword>
<gene>
    <name evidence="3" type="ORF">ADIARSV_3852</name>
</gene>
<evidence type="ECO:0000313" key="4">
    <source>
        <dbReference type="Proteomes" id="UP000014174"/>
    </source>
</evidence>
<sequence length="241" mass="25584">MKLNFFLPFKKRFLTAGIMLLAASTLLTSCLKDNSDDAQDQPYAAVSFTQAAASQPSVGIFVDGSAYFSALLLGEFTGYYNAGIGNRLITTAVGGTSSKLSEQTVTFEDAKYYSIFTANKSAENDSISTWVVEDSFTTPTTGKAKVRFVQLSPGTNTFDVSIVGGASLFSTKAFKSASEFKEIDPADVVKFAVRETGASADAVETSDTKIVAGNFYTIVLAGQVNGASTKVLKAFVTVAYQ</sequence>
<dbReference type="Pfam" id="PF14344">
    <property type="entry name" value="DUF4397"/>
    <property type="match status" value="1"/>
</dbReference>
<dbReference type="OrthoDB" id="9792011at2"/>
<organism evidence="3 4">
    <name type="scientific">Arcticibacter svalbardensis MN12-7</name>
    <dbReference type="NCBI Taxonomy" id="1150600"/>
    <lineage>
        <taxon>Bacteria</taxon>
        <taxon>Pseudomonadati</taxon>
        <taxon>Bacteroidota</taxon>
        <taxon>Sphingobacteriia</taxon>
        <taxon>Sphingobacteriales</taxon>
        <taxon>Sphingobacteriaceae</taxon>
        <taxon>Arcticibacter</taxon>
    </lineage>
</organism>
<name>R9GN82_9SPHI</name>
<reference evidence="3 4" key="1">
    <citation type="journal article" date="2013" name="Genome Announc.">
        <title>Draft Genome Sequence of Arcticibacter svalbardensis Strain MN12-7T, a Member of the Family Sphingobacteriaceae Isolated from an Arctic Soil Sample.</title>
        <authorList>
            <person name="Shivaji S."/>
            <person name="Ara S."/>
            <person name="Prasad S."/>
            <person name="Manasa B.P."/>
            <person name="Begum Z."/>
            <person name="Singh A."/>
            <person name="Kumar Pinnaka A."/>
        </authorList>
    </citation>
    <scope>NUCLEOTIDE SEQUENCE [LARGE SCALE GENOMIC DNA]</scope>
    <source>
        <strain evidence="3 4">MN12-7</strain>
    </source>
</reference>
<dbReference type="InterPro" id="IPR025510">
    <property type="entry name" value="DUF4397"/>
</dbReference>
<evidence type="ECO:0000259" key="2">
    <source>
        <dbReference type="Pfam" id="PF14344"/>
    </source>
</evidence>
<evidence type="ECO:0000313" key="3">
    <source>
        <dbReference type="EMBL" id="EOR93000.1"/>
    </source>
</evidence>
<proteinExistence type="predicted"/>
<dbReference type="PROSITE" id="PS51257">
    <property type="entry name" value="PROKAR_LIPOPROTEIN"/>
    <property type="match status" value="1"/>
</dbReference>
<feature type="signal peptide" evidence="1">
    <location>
        <begin position="1"/>
        <end position="29"/>
    </location>
</feature>